<evidence type="ECO:0000313" key="2">
    <source>
        <dbReference type="EMBL" id="QKF84550.1"/>
    </source>
</evidence>
<organism evidence="2 3">
    <name type="scientific">Campylobacter ureolyticus</name>
    <dbReference type="NCBI Taxonomy" id="827"/>
    <lineage>
        <taxon>Bacteria</taxon>
        <taxon>Pseudomonadati</taxon>
        <taxon>Campylobacterota</taxon>
        <taxon>Epsilonproteobacteria</taxon>
        <taxon>Campylobacterales</taxon>
        <taxon>Campylobacteraceae</taxon>
        <taxon>Campylobacter</taxon>
    </lineage>
</organism>
<reference evidence="2 3" key="1">
    <citation type="submission" date="2020-05" db="EMBL/GenBank/DDBJ databases">
        <title>Complete genome sequencing of Campylobacter and Arcobacter type strains.</title>
        <authorList>
            <person name="Miller W.G."/>
            <person name="Yee E."/>
        </authorList>
    </citation>
    <scope>NUCLEOTIDE SEQUENCE [LARGE SCALE GENOMIC DNA]</scope>
    <source>
        <strain evidence="2 3">LMG 6451</strain>
    </source>
</reference>
<evidence type="ECO:0000313" key="3">
    <source>
        <dbReference type="Proteomes" id="UP000509722"/>
    </source>
</evidence>
<name>A0AAE7JPU2_9BACT</name>
<sequence length="421" mass="47783">MKLVPDSIVYAIESTLAKTASVIKGNLYLKLSDWDLARVFFERVKKLSPIPTPPTTKDPANFDERADIFLASLPNLQIELNEMIDELNKISADNIIINNNLSAINLDFKPNLEKAKEYINDMLIKIELLRNDYEKNTAVLAGDNYTYSKEYLDDMFSKCVHVLNHYTKFEIDTILKDKEEKNKELFYLKSQIDEMLKTKVNADEIFKKAEIYTKKEIDEKLSKKANSGDSYKKAETYSINELYTKKQIDEKIKEVNAYKKAESDKRFLGINAKAKDSDKLDGLDSSAFARASEIYSKKESDSRYVLSNSTILPFGAKAVVLVNAGVVVKNIGCEVAQTTKKFGRFTYTMTNIKLSFAPSSVFSYLTHTNEKTVGYTQGGERKDSEPITVTELKVLALTKENNKTYSFVKSGDVNGVSYFFK</sequence>
<accession>A0AAE7JPU2</accession>
<protein>
    <submittedName>
        <fullName evidence="2">Uncharacterized protein</fullName>
    </submittedName>
</protein>
<dbReference type="EMBL" id="CP053832">
    <property type="protein sequence ID" value="QKF84550.1"/>
    <property type="molecule type" value="Genomic_DNA"/>
</dbReference>
<feature type="coiled-coil region" evidence="1">
    <location>
        <begin position="73"/>
        <end position="132"/>
    </location>
</feature>
<evidence type="ECO:0000256" key="1">
    <source>
        <dbReference type="SAM" id="Coils"/>
    </source>
</evidence>
<proteinExistence type="predicted"/>
<gene>
    <name evidence="2" type="ORF">CURT_1072</name>
</gene>
<dbReference type="AlphaFoldDB" id="A0AAE7JPU2"/>
<dbReference type="Proteomes" id="UP000509722">
    <property type="component" value="Chromosome"/>
</dbReference>
<keyword evidence="1" id="KW-0175">Coiled coil</keyword>